<dbReference type="Pfam" id="PF00069">
    <property type="entry name" value="Pkinase"/>
    <property type="match status" value="1"/>
</dbReference>
<dbReference type="GO" id="GO:0005524">
    <property type="term" value="F:ATP binding"/>
    <property type="evidence" value="ECO:0007669"/>
    <property type="project" value="UniProtKB-UniRule"/>
</dbReference>
<evidence type="ECO:0000256" key="4">
    <source>
        <dbReference type="ARBA" id="ARBA00022840"/>
    </source>
</evidence>
<dbReference type="SUPFAM" id="SSF56112">
    <property type="entry name" value="Protein kinase-like (PK-like)"/>
    <property type="match status" value="1"/>
</dbReference>
<dbReference type="OrthoDB" id="6111975at2"/>
<dbReference type="InterPro" id="IPR017441">
    <property type="entry name" value="Protein_kinase_ATP_BS"/>
</dbReference>
<keyword evidence="7" id="KW-0472">Membrane</keyword>
<keyword evidence="3 9" id="KW-0418">Kinase</keyword>
<dbReference type="PANTHER" id="PTHR43289:SF6">
    <property type="entry name" value="SERINE_THREONINE-PROTEIN KINASE NEKL-3"/>
    <property type="match status" value="1"/>
</dbReference>
<dbReference type="EMBL" id="NIDE01000017">
    <property type="protein sequence ID" value="OWK35850.1"/>
    <property type="molecule type" value="Genomic_DNA"/>
</dbReference>
<feature type="transmembrane region" description="Helical" evidence="7">
    <location>
        <begin position="322"/>
        <end position="341"/>
    </location>
</feature>
<dbReference type="InterPro" id="IPR000719">
    <property type="entry name" value="Prot_kinase_dom"/>
</dbReference>
<proteinExistence type="predicted"/>
<evidence type="ECO:0000256" key="6">
    <source>
        <dbReference type="SAM" id="MobiDB-lite"/>
    </source>
</evidence>
<feature type="compositionally biased region" description="Low complexity" evidence="6">
    <location>
        <begin position="290"/>
        <end position="300"/>
    </location>
</feature>
<evidence type="ECO:0000313" key="10">
    <source>
        <dbReference type="Proteomes" id="UP000214646"/>
    </source>
</evidence>
<sequence length="526" mass="57654">MTGQRVGNWILGGEIGRGTGGVVYKAHAADDPAREAAVKLLSHPTTSTPEFLARFPSEMLSLHRLNHPNVARFYDAGVQAGQAWYAAEFVPGTDCASLLKSKARRPDEPGLNWKDEVVALAVQAARALKHGHHRSLLHRDLKPSHFLVTPDGTLKLVDFGVAKFLHLPPLTLPPDPLGTAGFLAPEYYTGKPPTRRSDLYALGGVLYALTTGRAPFNATSPSEFLHKHCYTLPDRPVRFVPELPHELDDLICALLAKDPARRPATAAAVIEALDQVRGKLERKGKKVVWPADPGDTPAPADVEEVTADTDTERPRPLMSRPVVVVPMFALVVAVILAVVFWPRPSADDLYNAAVPLLASDDPADWDRAWDEYLEPLAERYPSQYETEVAAARARIGDRRDLKRAVDQGAKARYRSDPERLYQRGLRLAQAGDISSARRTWTDLIRAYADTPGADRWTELARVGLDELVHRPPVVVPLDRPALAAALDRVKALKAAGQAAEAAAKLAAFEDLYRNDPAALDLIREAR</sequence>
<keyword evidence="10" id="KW-1185">Reference proteome</keyword>
<feature type="binding site" evidence="5">
    <location>
        <position position="39"/>
    </location>
    <ligand>
        <name>ATP</name>
        <dbReference type="ChEBI" id="CHEBI:30616"/>
    </ligand>
</feature>
<dbReference type="RefSeq" id="WP_088258953.1">
    <property type="nucleotide sequence ID" value="NZ_NIDE01000017.1"/>
</dbReference>
<dbReference type="GO" id="GO:0004674">
    <property type="term" value="F:protein serine/threonine kinase activity"/>
    <property type="evidence" value="ECO:0007669"/>
    <property type="project" value="UniProtKB-KW"/>
</dbReference>
<dbReference type="PANTHER" id="PTHR43289">
    <property type="entry name" value="MITOGEN-ACTIVATED PROTEIN KINASE KINASE KINASE 20-RELATED"/>
    <property type="match status" value="1"/>
</dbReference>
<evidence type="ECO:0000313" key="9">
    <source>
        <dbReference type="EMBL" id="OWK35850.1"/>
    </source>
</evidence>
<dbReference type="Gene3D" id="3.30.200.20">
    <property type="entry name" value="Phosphorylase Kinase, domain 1"/>
    <property type="match status" value="1"/>
</dbReference>
<evidence type="ECO:0000256" key="7">
    <source>
        <dbReference type="SAM" id="Phobius"/>
    </source>
</evidence>
<organism evidence="9 10">
    <name type="scientific">Fimbriiglobus ruber</name>
    <dbReference type="NCBI Taxonomy" id="1908690"/>
    <lineage>
        <taxon>Bacteria</taxon>
        <taxon>Pseudomonadati</taxon>
        <taxon>Planctomycetota</taxon>
        <taxon>Planctomycetia</taxon>
        <taxon>Gemmatales</taxon>
        <taxon>Gemmataceae</taxon>
        <taxon>Fimbriiglobus</taxon>
    </lineage>
</organism>
<name>A0A225D2N3_9BACT</name>
<keyword evidence="7" id="KW-0812">Transmembrane</keyword>
<dbReference type="PROSITE" id="PS50011">
    <property type="entry name" value="PROTEIN_KINASE_DOM"/>
    <property type="match status" value="1"/>
</dbReference>
<evidence type="ECO:0000256" key="3">
    <source>
        <dbReference type="ARBA" id="ARBA00022777"/>
    </source>
</evidence>
<dbReference type="CDD" id="cd14014">
    <property type="entry name" value="STKc_PknB_like"/>
    <property type="match status" value="1"/>
</dbReference>
<reference evidence="10" key="1">
    <citation type="submission" date="2017-06" db="EMBL/GenBank/DDBJ databases">
        <title>Genome analysis of Fimbriiglobus ruber SP5, the first member of the order Planctomycetales with confirmed chitinolytic capability.</title>
        <authorList>
            <person name="Ravin N.V."/>
            <person name="Rakitin A.L."/>
            <person name="Ivanova A.A."/>
            <person name="Beletsky A.V."/>
            <person name="Kulichevskaya I.S."/>
            <person name="Mardanov A.V."/>
            <person name="Dedysh S.N."/>
        </authorList>
    </citation>
    <scope>NUCLEOTIDE SEQUENCE [LARGE SCALE GENOMIC DNA]</scope>
    <source>
        <strain evidence="10">SP5</strain>
    </source>
</reference>
<dbReference type="InterPro" id="IPR011009">
    <property type="entry name" value="Kinase-like_dom_sf"/>
</dbReference>
<keyword evidence="2 5" id="KW-0547">Nucleotide-binding</keyword>
<comment type="caution">
    <text evidence="9">The sequence shown here is derived from an EMBL/GenBank/DDBJ whole genome shotgun (WGS) entry which is preliminary data.</text>
</comment>
<evidence type="ECO:0000256" key="5">
    <source>
        <dbReference type="PROSITE-ProRule" id="PRU10141"/>
    </source>
</evidence>
<keyword evidence="4 5" id="KW-0067">ATP-binding</keyword>
<keyword evidence="1" id="KW-0808">Transferase</keyword>
<evidence type="ECO:0000256" key="2">
    <source>
        <dbReference type="ARBA" id="ARBA00022741"/>
    </source>
</evidence>
<feature type="region of interest" description="Disordered" evidence="6">
    <location>
        <begin position="284"/>
        <end position="313"/>
    </location>
</feature>
<evidence type="ECO:0000256" key="1">
    <source>
        <dbReference type="ARBA" id="ARBA00022679"/>
    </source>
</evidence>
<dbReference type="AlphaFoldDB" id="A0A225D2N3"/>
<gene>
    <name evidence="9" type="ORF">FRUB_08413</name>
</gene>
<evidence type="ECO:0000259" key="8">
    <source>
        <dbReference type="PROSITE" id="PS50011"/>
    </source>
</evidence>
<dbReference type="PROSITE" id="PS00107">
    <property type="entry name" value="PROTEIN_KINASE_ATP"/>
    <property type="match status" value="1"/>
</dbReference>
<keyword evidence="7" id="KW-1133">Transmembrane helix</keyword>
<dbReference type="Proteomes" id="UP000214646">
    <property type="component" value="Unassembled WGS sequence"/>
</dbReference>
<accession>A0A225D2N3</accession>
<dbReference type="Gene3D" id="1.10.510.10">
    <property type="entry name" value="Transferase(Phosphotransferase) domain 1"/>
    <property type="match status" value="1"/>
</dbReference>
<keyword evidence="9" id="KW-0723">Serine/threonine-protein kinase</keyword>
<protein>
    <submittedName>
        <fullName evidence="9">Serine/threonine protein kinase</fullName>
    </submittedName>
</protein>
<feature type="domain" description="Protein kinase" evidence="8">
    <location>
        <begin position="9"/>
        <end position="273"/>
    </location>
</feature>